<evidence type="ECO:0000256" key="1">
    <source>
        <dbReference type="SAM" id="Phobius"/>
    </source>
</evidence>
<protein>
    <recommendedName>
        <fullName evidence="5">Cytochrome b6-f complex subunit 6</fullName>
    </recommendedName>
</protein>
<gene>
    <name evidence="3" type="ORF">PCOR1329_LOCUS4009</name>
</gene>
<evidence type="ECO:0000313" key="3">
    <source>
        <dbReference type="EMBL" id="CAK0793854.1"/>
    </source>
</evidence>
<sequence length="98" mass="10047">ALLPALALAASACVLCARLAFVPAPAPAPQHQALLRASAAAAAAAAPVAALAEPDELVDYNFAGEFTPFLIIGYFTLTTALTGFSFVSYLVLTKLKII</sequence>
<keyword evidence="1" id="KW-0472">Membrane</keyword>
<accession>A0ABN9PPU3</accession>
<keyword evidence="1" id="KW-0812">Transmembrane</keyword>
<evidence type="ECO:0000256" key="2">
    <source>
        <dbReference type="SAM" id="SignalP"/>
    </source>
</evidence>
<evidence type="ECO:0008006" key="5">
    <source>
        <dbReference type="Google" id="ProtNLM"/>
    </source>
</evidence>
<proteinExistence type="predicted"/>
<comment type="caution">
    <text evidence="3">The sequence shown here is derived from an EMBL/GenBank/DDBJ whole genome shotgun (WGS) entry which is preliminary data.</text>
</comment>
<feature type="signal peptide" evidence="2">
    <location>
        <begin position="1"/>
        <end position="16"/>
    </location>
</feature>
<keyword evidence="2" id="KW-0732">Signal</keyword>
<reference evidence="3" key="1">
    <citation type="submission" date="2023-10" db="EMBL/GenBank/DDBJ databases">
        <authorList>
            <person name="Chen Y."/>
            <person name="Shah S."/>
            <person name="Dougan E. K."/>
            <person name="Thang M."/>
            <person name="Chan C."/>
        </authorList>
    </citation>
    <scope>NUCLEOTIDE SEQUENCE [LARGE SCALE GENOMIC DNA]</scope>
</reference>
<name>A0ABN9PPU3_9DINO</name>
<keyword evidence="4" id="KW-1185">Reference proteome</keyword>
<evidence type="ECO:0000313" key="4">
    <source>
        <dbReference type="Proteomes" id="UP001189429"/>
    </source>
</evidence>
<keyword evidence="1" id="KW-1133">Transmembrane helix</keyword>
<organism evidence="3 4">
    <name type="scientific">Prorocentrum cordatum</name>
    <dbReference type="NCBI Taxonomy" id="2364126"/>
    <lineage>
        <taxon>Eukaryota</taxon>
        <taxon>Sar</taxon>
        <taxon>Alveolata</taxon>
        <taxon>Dinophyceae</taxon>
        <taxon>Prorocentrales</taxon>
        <taxon>Prorocentraceae</taxon>
        <taxon>Prorocentrum</taxon>
    </lineage>
</organism>
<feature type="transmembrane region" description="Helical" evidence="1">
    <location>
        <begin position="66"/>
        <end position="92"/>
    </location>
</feature>
<feature type="non-terminal residue" evidence="3">
    <location>
        <position position="1"/>
    </location>
</feature>
<dbReference type="Proteomes" id="UP001189429">
    <property type="component" value="Unassembled WGS sequence"/>
</dbReference>
<dbReference type="EMBL" id="CAUYUJ010001038">
    <property type="protein sequence ID" value="CAK0793854.1"/>
    <property type="molecule type" value="Genomic_DNA"/>
</dbReference>
<feature type="chain" id="PRO_5046255448" description="Cytochrome b6-f complex subunit 6" evidence="2">
    <location>
        <begin position="17"/>
        <end position="98"/>
    </location>
</feature>